<evidence type="ECO:0000259" key="9">
    <source>
        <dbReference type="SMART" id="SM00481"/>
    </source>
</evidence>
<dbReference type="GO" id="GO:0000105">
    <property type="term" value="P:L-histidine biosynthetic process"/>
    <property type="evidence" value="ECO:0007669"/>
    <property type="project" value="UniProtKB-UniRule"/>
</dbReference>
<dbReference type="GO" id="GO:0004401">
    <property type="term" value="F:histidinol-phosphatase activity"/>
    <property type="evidence" value="ECO:0007669"/>
    <property type="project" value="UniProtKB-UniRule"/>
</dbReference>
<dbReference type="EC" id="3.1.3.15" evidence="3 8"/>
<evidence type="ECO:0000256" key="7">
    <source>
        <dbReference type="ARBA" id="ARBA00049158"/>
    </source>
</evidence>
<dbReference type="InterPro" id="IPR003141">
    <property type="entry name" value="Pol/His_phosphatase_N"/>
</dbReference>
<dbReference type="STRING" id="656914.SAMN00017405_1039"/>
<evidence type="ECO:0000256" key="2">
    <source>
        <dbReference type="ARBA" id="ARBA00009152"/>
    </source>
</evidence>
<keyword evidence="4 8" id="KW-0028">Amino-acid biosynthesis</keyword>
<comment type="pathway">
    <text evidence="1 8">Amino-acid biosynthesis; L-histidine biosynthesis; L-histidine from 5-phospho-alpha-D-ribose 1-diphosphate: step 8/9.</text>
</comment>
<dbReference type="Pfam" id="PF02811">
    <property type="entry name" value="PHP"/>
    <property type="match status" value="1"/>
</dbReference>
<keyword evidence="6 8" id="KW-0368">Histidine biosynthesis</keyword>
<evidence type="ECO:0000256" key="8">
    <source>
        <dbReference type="RuleBase" id="RU366003"/>
    </source>
</evidence>
<evidence type="ECO:0000256" key="3">
    <source>
        <dbReference type="ARBA" id="ARBA00013085"/>
    </source>
</evidence>
<evidence type="ECO:0000313" key="11">
    <source>
        <dbReference type="Proteomes" id="UP000192731"/>
    </source>
</evidence>
<dbReference type="InterPro" id="IPR016195">
    <property type="entry name" value="Pol/histidinol_Pase-like"/>
</dbReference>
<dbReference type="PANTHER" id="PTHR21039">
    <property type="entry name" value="HISTIDINOL PHOSPHATASE-RELATED"/>
    <property type="match status" value="1"/>
</dbReference>
<dbReference type="GO" id="GO:0005737">
    <property type="term" value="C:cytoplasm"/>
    <property type="evidence" value="ECO:0007669"/>
    <property type="project" value="TreeGrafter"/>
</dbReference>
<accession>A0A1W1UQM8</accession>
<dbReference type="SUPFAM" id="SSF89550">
    <property type="entry name" value="PHP domain-like"/>
    <property type="match status" value="1"/>
</dbReference>
<comment type="similarity">
    <text evidence="2 8">Belongs to the PHP hydrolase family. HisK subfamily.</text>
</comment>
<dbReference type="OrthoDB" id="9775255at2"/>
<evidence type="ECO:0000256" key="1">
    <source>
        <dbReference type="ARBA" id="ARBA00004970"/>
    </source>
</evidence>
<dbReference type="Proteomes" id="UP000192731">
    <property type="component" value="Unassembled WGS sequence"/>
</dbReference>
<dbReference type="RefSeq" id="WP_084052283.1">
    <property type="nucleotide sequence ID" value="NZ_FWWT01000008.1"/>
</dbReference>
<dbReference type="SMART" id="SM00481">
    <property type="entry name" value="POLIIIAc"/>
    <property type="match status" value="1"/>
</dbReference>
<dbReference type="AlphaFoldDB" id="A0A1W1UQM8"/>
<dbReference type="EMBL" id="FWWT01000008">
    <property type="protein sequence ID" value="SMB83435.1"/>
    <property type="molecule type" value="Genomic_DNA"/>
</dbReference>
<sequence length="268" mass="31003">MKVLIDQHVHTDFSPDSNTSMENMVKRAIELGLKEITFTDHVDYDYPDIDGVLFEVNYDKYMEEMAKLKNRYPEIEILMGVEVGYQPHLNERIDKLIKSYPFDFVIGSIHICDGLDLYTGDFFKGKTQKGSYLRYLENVKNCVQNFDNCDIFGHLDVIIRYGDFKNKDLRYEEFQESIDEILKLVIKKDKGIELNTSGIRYNLADMHPQKGILEKYHDLGGKILTLGSDAHNTRDLCAGFKNATQELKNIGFTKVTKFKARKPSFISI</sequence>
<comment type="catalytic activity">
    <reaction evidence="7 8">
        <text>L-histidinol phosphate + H2O = L-histidinol + phosphate</text>
        <dbReference type="Rhea" id="RHEA:14465"/>
        <dbReference type="ChEBI" id="CHEBI:15377"/>
        <dbReference type="ChEBI" id="CHEBI:43474"/>
        <dbReference type="ChEBI" id="CHEBI:57699"/>
        <dbReference type="ChEBI" id="CHEBI:57980"/>
        <dbReference type="EC" id="3.1.3.15"/>
    </reaction>
</comment>
<organism evidence="10 11">
    <name type="scientific">Desulfonispora thiosulfatigenes DSM 11270</name>
    <dbReference type="NCBI Taxonomy" id="656914"/>
    <lineage>
        <taxon>Bacteria</taxon>
        <taxon>Bacillati</taxon>
        <taxon>Bacillota</taxon>
        <taxon>Clostridia</taxon>
        <taxon>Eubacteriales</taxon>
        <taxon>Peptococcaceae</taxon>
        <taxon>Desulfonispora</taxon>
    </lineage>
</organism>
<gene>
    <name evidence="10" type="ORF">SAMN00017405_1039</name>
</gene>
<evidence type="ECO:0000256" key="6">
    <source>
        <dbReference type="ARBA" id="ARBA00023102"/>
    </source>
</evidence>
<dbReference type="InterPro" id="IPR010140">
    <property type="entry name" value="Histidinol_P_phosphatase_HisJ"/>
</dbReference>
<protein>
    <recommendedName>
        <fullName evidence="3 8">Histidinol-phosphatase</fullName>
        <shortName evidence="8">HolPase</shortName>
        <ecNumber evidence="3 8">3.1.3.15</ecNumber>
    </recommendedName>
</protein>
<dbReference type="InterPro" id="IPR004013">
    <property type="entry name" value="PHP_dom"/>
</dbReference>
<feature type="domain" description="Polymerase/histidinol phosphatase N-terminal" evidence="9">
    <location>
        <begin position="5"/>
        <end position="87"/>
    </location>
</feature>
<evidence type="ECO:0000256" key="4">
    <source>
        <dbReference type="ARBA" id="ARBA00022605"/>
    </source>
</evidence>
<dbReference type="NCBIfam" id="TIGR01856">
    <property type="entry name" value="hisJ_fam"/>
    <property type="match status" value="1"/>
</dbReference>
<proteinExistence type="inferred from homology"/>
<evidence type="ECO:0000256" key="5">
    <source>
        <dbReference type="ARBA" id="ARBA00022801"/>
    </source>
</evidence>
<reference evidence="10 11" key="1">
    <citation type="submission" date="2017-04" db="EMBL/GenBank/DDBJ databases">
        <authorList>
            <person name="Afonso C.L."/>
            <person name="Miller P.J."/>
            <person name="Scott M.A."/>
            <person name="Spackman E."/>
            <person name="Goraichik I."/>
            <person name="Dimitrov K.M."/>
            <person name="Suarez D.L."/>
            <person name="Swayne D.E."/>
        </authorList>
    </citation>
    <scope>NUCLEOTIDE SEQUENCE [LARGE SCALE GENOMIC DNA]</scope>
    <source>
        <strain evidence="10 11">DSM 11270</strain>
    </source>
</reference>
<keyword evidence="11" id="KW-1185">Reference proteome</keyword>
<evidence type="ECO:0000313" key="10">
    <source>
        <dbReference type="EMBL" id="SMB83435.1"/>
    </source>
</evidence>
<dbReference type="UniPathway" id="UPA00031">
    <property type="reaction ID" value="UER00013"/>
</dbReference>
<dbReference type="Gene3D" id="3.20.20.140">
    <property type="entry name" value="Metal-dependent hydrolases"/>
    <property type="match status" value="1"/>
</dbReference>
<keyword evidence="5 8" id="KW-0378">Hydrolase</keyword>
<name>A0A1W1UQM8_DESTI</name>
<dbReference type="PANTHER" id="PTHR21039:SF0">
    <property type="entry name" value="HISTIDINOL-PHOSPHATASE"/>
    <property type="match status" value="1"/>
</dbReference>